<accession>A0A8S5T835</accession>
<proteinExistence type="predicted"/>
<dbReference type="EMBL" id="BK032759">
    <property type="protein sequence ID" value="DAF58922.1"/>
    <property type="molecule type" value="Genomic_DNA"/>
</dbReference>
<reference evidence="1" key="1">
    <citation type="journal article" date="2021" name="Proc. Natl. Acad. Sci. U.S.A.">
        <title>A Catalog of Tens of Thousands of Viruses from Human Metagenomes Reveals Hidden Associations with Chronic Diseases.</title>
        <authorList>
            <person name="Tisza M.J."/>
            <person name="Buck C.B."/>
        </authorList>
    </citation>
    <scope>NUCLEOTIDE SEQUENCE</scope>
    <source>
        <strain evidence="1">CtxMM9</strain>
    </source>
</reference>
<sequence length="38" mass="4276">MLADRCGHLQVSLSSAIALICRSPLNYHSIEKDLIFPY</sequence>
<evidence type="ECO:0000313" key="1">
    <source>
        <dbReference type="EMBL" id="DAF58922.1"/>
    </source>
</evidence>
<protein>
    <submittedName>
        <fullName evidence="1">Uncharacterized protein</fullName>
    </submittedName>
</protein>
<name>A0A8S5T835_9CAUD</name>
<organism evidence="1">
    <name type="scientific">Siphoviridae sp. ctxMM9</name>
    <dbReference type="NCBI Taxonomy" id="2827973"/>
    <lineage>
        <taxon>Viruses</taxon>
        <taxon>Duplodnaviria</taxon>
        <taxon>Heunggongvirae</taxon>
        <taxon>Uroviricota</taxon>
        <taxon>Caudoviricetes</taxon>
    </lineage>
</organism>